<organism evidence="3 4">
    <name type="scientific">Petrimonas mucosa</name>
    <dbReference type="NCBI Taxonomy" id="1642646"/>
    <lineage>
        <taxon>Bacteria</taxon>
        <taxon>Pseudomonadati</taxon>
        <taxon>Bacteroidota</taxon>
        <taxon>Bacteroidia</taxon>
        <taxon>Bacteroidales</taxon>
        <taxon>Dysgonomonadaceae</taxon>
        <taxon>Petrimonas</taxon>
    </lineage>
</organism>
<dbReference type="PROSITE" id="PS51704">
    <property type="entry name" value="GP_PDE"/>
    <property type="match status" value="1"/>
</dbReference>
<evidence type="ECO:0000313" key="3">
    <source>
        <dbReference type="EMBL" id="SCM57878.1"/>
    </source>
</evidence>
<dbReference type="InterPro" id="IPR017946">
    <property type="entry name" value="PLC-like_Pdiesterase_TIM-brl"/>
</dbReference>
<dbReference type="Pfam" id="PF03009">
    <property type="entry name" value="GDPD"/>
    <property type="match status" value="1"/>
</dbReference>
<dbReference type="PANTHER" id="PTHR46211">
    <property type="entry name" value="GLYCEROPHOSPHORYL DIESTER PHOSPHODIESTERASE"/>
    <property type="match status" value="1"/>
</dbReference>
<dbReference type="EC" id="3.1.4.-" evidence="3"/>
<keyword evidence="3" id="KW-0378">Hydrolase</keyword>
<dbReference type="STRING" id="1642646.ING2E5A_1552"/>
<proteinExistence type="predicted"/>
<dbReference type="AlphaFoldDB" id="A0A1G4G763"/>
<feature type="signal peptide" evidence="1">
    <location>
        <begin position="1"/>
        <end position="32"/>
    </location>
</feature>
<gene>
    <name evidence="3" type="ORF">ING2E5A_1552</name>
</gene>
<sequence>MSMITIVKEFCFSFRKRLAIAMLLCSFATSQAQVMEVKIHAHRGGAKEYEENTLEAFKETYKRGIRGYETDIRLTKDGHLVLLHDGSLLHMTGIDRPIEELTLKELGKIRTKKGNPIPTLDEVLAFFKDKEGVYIEFEMKTNNPMYDEATLSRYCDQLYDKVYAAKPSTSLYVLTSFDKRPLKYLKENHPDAELMLIKSEELNAKLLQEADELGIKRVACMIDGTTRKMVRQAKKKGFTVCLWPGTSVEDFLLGVALGGDHLCTDVPLAVSEWVAANASWIRIK</sequence>
<dbReference type="InterPro" id="IPR030395">
    <property type="entry name" value="GP_PDE_dom"/>
</dbReference>
<evidence type="ECO:0000313" key="4">
    <source>
        <dbReference type="Proteomes" id="UP000178485"/>
    </source>
</evidence>
<dbReference type="GO" id="GO:0008081">
    <property type="term" value="F:phosphoric diester hydrolase activity"/>
    <property type="evidence" value="ECO:0007669"/>
    <property type="project" value="InterPro"/>
</dbReference>
<dbReference type="SUPFAM" id="SSF51695">
    <property type="entry name" value="PLC-like phosphodiesterases"/>
    <property type="match status" value="1"/>
</dbReference>
<feature type="chain" id="PRO_5009603901" evidence="1">
    <location>
        <begin position="33"/>
        <end position="284"/>
    </location>
</feature>
<feature type="domain" description="GP-PDE" evidence="2">
    <location>
        <begin position="37"/>
        <end position="274"/>
    </location>
</feature>
<keyword evidence="1" id="KW-0732">Signal</keyword>
<evidence type="ECO:0000259" key="2">
    <source>
        <dbReference type="PROSITE" id="PS51704"/>
    </source>
</evidence>
<reference evidence="3 4" key="1">
    <citation type="submission" date="2016-08" db="EMBL/GenBank/DDBJ databases">
        <authorList>
            <person name="Seilhamer J.J."/>
        </authorList>
    </citation>
    <scope>NUCLEOTIDE SEQUENCE [LARGE SCALE GENOMIC DNA]</scope>
    <source>
        <strain evidence="3">ING2-E5A</strain>
    </source>
</reference>
<dbReference type="EMBL" id="LT608328">
    <property type="protein sequence ID" value="SCM57878.1"/>
    <property type="molecule type" value="Genomic_DNA"/>
</dbReference>
<keyword evidence="4" id="KW-1185">Reference proteome</keyword>
<dbReference type="GO" id="GO:0006629">
    <property type="term" value="P:lipid metabolic process"/>
    <property type="evidence" value="ECO:0007669"/>
    <property type="project" value="InterPro"/>
</dbReference>
<dbReference type="CDD" id="cd08556">
    <property type="entry name" value="GDPD"/>
    <property type="match status" value="1"/>
</dbReference>
<dbReference type="KEGG" id="pmuc:ING2E5A_1552"/>
<dbReference type="Gene3D" id="3.20.20.190">
    <property type="entry name" value="Phosphatidylinositol (PI) phosphodiesterase"/>
    <property type="match status" value="1"/>
</dbReference>
<protein>
    <submittedName>
        <fullName evidence="3">Phosphatidylglycerol phospholipase C</fullName>
        <ecNumber evidence="3">3.1.4.-</ecNumber>
    </submittedName>
</protein>
<name>A0A1G4G763_9BACT</name>
<evidence type="ECO:0000256" key="1">
    <source>
        <dbReference type="SAM" id="SignalP"/>
    </source>
</evidence>
<accession>A0A1G4G763</accession>
<dbReference type="Proteomes" id="UP000178485">
    <property type="component" value="Chromosome i"/>
</dbReference>
<dbReference type="RefSeq" id="WP_231960355.1">
    <property type="nucleotide sequence ID" value="NZ_DUQN01000058.1"/>
</dbReference>
<dbReference type="PANTHER" id="PTHR46211:SF14">
    <property type="entry name" value="GLYCEROPHOSPHODIESTER PHOSPHODIESTERASE"/>
    <property type="match status" value="1"/>
</dbReference>